<dbReference type="EMBL" id="OMOF01000445">
    <property type="protein sequence ID" value="SPF51201.1"/>
    <property type="molecule type" value="Genomic_DNA"/>
</dbReference>
<proteinExistence type="predicted"/>
<organism evidence="1 2">
    <name type="scientific">Candidatus Desulfosporosinus infrequens</name>
    <dbReference type="NCBI Taxonomy" id="2043169"/>
    <lineage>
        <taxon>Bacteria</taxon>
        <taxon>Bacillati</taxon>
        <taxon>Bacillota</taxon>
        <taxon>Clostridia</taxon>
        <taxon>Eubacteriales</taxon>
        <taxon>Desulfitobacteriaceae</taxon>
        <taxon>Desulfosporosinus</taxon>
    </lineage>
</organism>
<dbReference type="Proteomes" id="UP000238916">
    <property type="component" value="Unassembled WGS sequence"/>
</dbReference>
<gene>
    <name evidence="1" type="ORF">SBF1_50085</name>
</gene>
<sequence length="85" mass="10499">MLEKLLRWILKRSIIRREIEAYKREKLSQRAKVKKQEHHHDWQLIMQGMRDTEMDKVVDYVDTRMMAQRQVVPLYVDSCQWGIER</sequence>
<evidence type="ECO:0000313" key="2">
    <source>
        <dbReference type="Proteomes" id="UP000238916"/>
    </source>
</evidence>
<name>A0A2U3LGW1_9FIRM</name>
<evidence type="ECO:0000313" key="1">
    <source>
        <dbReference type="EMBL" id="SPF51201.1"/>
    </source>
</evidence>
<protein>
    <submittedName>
        <fullName evidence="1">Uncharacterized protein</fullName>
    </submittedName>
</protein>
<reference evidence="2" key="1">
    <citation type="submission" date="2018-02" db="EMBL/GenBank/DDBJ databases">
        <authorList>
            <person name="Hausmann B."/>
        </authorList>
    </citation>
    <scope>NUCLEOTIDE SEQUENCE [LARGE SCALE GENOMIC DNA]</scope>
    <source>
        <strain evidence="2">Peat soil MAG SbF1</strain>
    </source>
</reference>
<dbReference type="AlphaFoldDB" id="A0A2U3LGW1"/>
<accession>A0A2U3LGW1</accession>